<feature type="repeat" description="TNFR-Cys" evidence="11">
    <location>
        <begin position="101"/>
        <end position="142"/>
    </location>
</feature>
<dbReference type="GO" id="GO:0071260">
    <property type="term" value="P:cellular response to mechanical stimulus"/>
    <property type="evidence" value="ECO:0007669"/>
    <property type="project" value="UniProtKB-ARBA"/>
</dbReference>
<evidence type="ECO:0000256" key="13">
    <source>
        <dbReference type="SAM" id="Phobius"/>
    </source>
</evidence>
<evidence type="ECO:0000313" key="16">
    <source>
        <dbReference type="Ensembl" id="ENSSSCP00070040038.1"/>
    </source>
</evidence>
<dbReference type="InterPro" id="IPR011029">
    <property type="entry name" value="DEATH-like_dom_sf"/>
</dbReference>
<dbReference type="SUPFAM" id="SSF57586">
    <property type="entry name" value="TNF receptor-like"/>
    <property type="match status" value="2"/>
</dbReference>
<keyword evidence="10" id="KW-0325">Glycoprotein</keyword>
<feature type="compositionally biased region" description="Basic and acidic residues" evidence="12">
    <location>
        <begin position="291"/>
        <end position="303"/>
    </location>
</feature>
<keyword evidence="3" id="KW-0053">Apoptosis</keyword>
<evidence type="ECO:0000256" key="4">
    <source>
        <dbReference type="ARBA" id="ARBA00022729"/>
    </source>
</evidence>
<evidence type="ECO:0000259" key="14">
    <source>
        <dbReference type="PROSITE" id="PS50017"/>
    </source>
</evidence>
<feature type="repeat" description="TNFR-Cys" evidence="11">
    <location>
        <begin position="143"/>
        <end position="183"/>
    </location>
</feature>
<accession>A0A4X1VGW5</accession>
<feature type="region of interest" description="Disordered" evidence="12">
    <location>
        <begin position="1"/>
        <end position="32"/>
    </location>
</feature>
<feature type="compositionally biased region" description="Polar residues" evidence="12">
    <location>
        <begin position="203"/>
        <end position="218"/>
    </location>
</feature>
<evidence type="ECO:0000256" key="6">
    <source>
        <dbReference type="ARBA" id="ARBA00022989"/>
    </source>
</evidence>
<evidence type="ECO:0000256" key="3">
    <source>
        <dbReference type="ARBA" id="ARBA00022703"/>
    </source>
</evidence>
<evidence type="ECO:0000256" key="2">
    <source>
        <dbReference type="ARBA" id="ARBA00022692"/>
    </source>
</evidence>
<evidence type="ECO:0000256" key="9">
    <source>
        <dbReference type="ARBA" id="ARBA00023170"/>
    </source>
</evidence>
<dbReference type="FunFam" id="1.10.533.10:FF:000043">
    <property type="entry name" value="Tumor necrosis factor receptor superfamily member 10A"/>
    <property type="match status" value="1"/>
</dbReference>
<feature type="compositionally biased region" description="Polar residues" evidence="12">
    <location>
        <begin position="12"/>
        <end position="26"/>
    </location>
</feature>
<keyword evidence="5" id="KW-0677">Repeat</keyword>
<feature type="disulfide bond" evidence="11">
    <location>
        <begin position="165"/>
        <end position="183"/>
    </location>
</feature>
<organism evidence="16 17">
    <name type="scientific">Sus scrofa</name>
    <name type="common">Pig</name>
    <dbReference type="NCBI Taxonomy" id="9823"/>
    <lineage>
        <taxon>Eukaryota</taxon>
        <taxon>Metazoa</taxon>
        <taxon>Chordata</taxon>
        <taxon>Craniata</taxon>
        <taxon>Vertebrata</taxon>
        <taxon>Euteleostomi</taxon>
        <taxon>Mammalia</taxon>
        <taxon>Eutheria</taxon>
        <taxon>Laurasiatheria</taxon>
        <taxon>Artiodactyla</taxon>
        <taxon>Suina</taxon>
        <taxon>Suidae</taxon>
        <taxon>Sus</taxon>
    </lineage>
</organism>
<feature type="disulfide bond" evidence="11">
    <location>
        <begin position="124"/>
        <end position="142"/>
    </location>
</feature>
<dbReference type="PANTHER" id="PTHR46330:SF1">
    <property type="entry name" value="TUMOR NECROSIS FACTOR RECEPTOR SUPERFAMILY MEMBER 10B"/>
    <property type="match status" value="1"/>
</dbReference>
<keyword evidence="7 13" id="KW-0472">Membrane</keyword>
<dbReference type="InterPro" id="IPR001368">
    <property type="entry name" value="TNFR/NGFR_Cys_rich_reg"/>
</dbReference>
<evidence type="ECO:0000259" key="15">
    <source>
        <dbReference type="PROSITE" id="PS50050"/>
    </source>
</evidence>
<feature type="transmembrane region" description="Helical" evidence="13">
    <location>
        <begin position="222"/>
        <end position="244"/>
    </location>
</feature>
<keyword evidence="2 13" id="KW-0812">Transmembrane</keyword>
<dbReference type="PRINTS" id="PR01956">
    <property type="entry name" value="TNFACTORR10"/>
</dbReference>
<dbReference type="CDD" id="cd08315">
    <property type="entry name" value="Death_TRAILR_DR4_DR5"/>
    <property type="match status" value="1"/>
</dbReference>
<proteinExistence type="predicted"/>
<keyword evidence="4" id="KW-0732">Signal</keyword>
<evidence type="ECO:0000256" key="10">
    <source>
        <dbReference type="ARBA" id="ARBA00023180"/>
    </source>
</evidence>
<dbReference type="Gene3D" id="1.10.533.10">
    <property type="entry name" value="Death Domain, Fas"/>
    <property type="match status" value="1"/>
</dbReference>
<evidence type="ECO:0000256" key="11">
    <source>
        <dbReference type="PROSITE-ProRule" id="PRU00206"/>
    </source>
</evidence>
<dbReference type="PANTHER" id="PTHR46330">
    <property type="entry name" value="TUMOR NECROSIS FACTOR RECEPTOR SUPERFAMILY MEMBER 10B"/>
    <property type="match status" value="1"/>
</dbReference>
<dbReference type="InterPro" id="IPR034029">
    <property type="entry name" value="TNFRSF10A/B_death"/>
</dbReference>
<evidence type="ECO:0000256" key="7">
    <source>
        <dbReference type="ARBA" id="ARBA00023136"/>
    </source>
</evidence>
<reference evidence="16 17" key="1">
    <citation type="submission" date="2017-08" db="EMBL/GenBank/DDBJ databases">
        <title>USMARCv1.0.</title>
        <authorList>
            <person name="Hannum G.I."/>
            <person name="Koren S."/>
            <person name="Schroeder S.G."/>
            <person name="Chin S.C."/>
            <person name="Nonneman D.J."/>
            <person name="Becker S.A."/>
            <person name="Rosen B.D."/>
            <person name="Bickhart D.M."/>
            <person name="Putnam N.H."/>
            <person name="Green R.E."/>
            <person name="Tuggle C.K."/>
            <person name="Liu H."/>
            <person name="Rohrer G.A."/>
            <person name="Warr A."/>
            <person name="Hall R."/>
            <person name="Kim K."/>
            <person name="Hume D.A."/>
            <person name="Talbot R."/>
            <person name="Chow W."/>
            <person name="Howe K."/>
            <person name="Schwartz A.S."/>
            <person name="Watson M."/>
            <person name="Archibald A.L."/>
            <person name="Phillippy A.M."/>
            <person name="Smith T.P.L."/>
        </authorList>
    </citation>
    <scope>NUCLEOTIDE SEQUENCE [LARGE SCALE GENOMIC DNA]</scope>
</reference>
<evidence type="ECO:0000256" key="8">
    <source>
        <dbReference type="ARBA" id="ARBA00023157"/>
    </source>
</evidence>
<dbReference type="SUPFAM" id="SSF47986">
    <property type="entry name" value="DEATH domain"/>
    <property type="match status" value="1"/>
</dbReference>
<dbReference type="PROSITE" id="PS50050">
    <property type="entry name" value="TNFR_NGFR_2"/>
    <property type="match status" value="2"/>
</dbReference>
<dbReference type="GO" id="GO:0005035">
    <property type="term" value="F:death receptor activity"/>
    <property type="evidence" value="ECO:0007669"/>
    <property type="project" value="UniProtKB-ARBA"/>
</dbReference>
<dbReference type="InterPro" id="IPR034024">
    <property type="entry name" value="TNFRSF10_N"/>
</dbReference>
<gene>
    <name evidence="16" type="primary">LOC100624226</name>
</gene>
<evidence type="ECO:0000256" key="12">
    <source>
        <dbReference type="SAM" id="MobiDB-lite"/>
    </source>
</evidence>
<name>A0A4X1VGW5_PIG</name>
<dbReference type="GO" id="GO:0036462">
    <property type="term" value="P:TRAIL-activated apoptotic signaling pathway"/>
    <property type="evidence" value="ECO:0007669"/>
    <property type="project" value="UniProtKB-ARBA"/>
</dbReference>
<dbReference type="GO" id="GO:0045569">
    <property type="term" value="F:TRAIL binding"/>
    <property type="evidence" value="ECO:0007669"/>
    <property type="project" value="InterPro"/>
</dbReference>
<evidence type="ECO:0000313" key="17">
    <source>
        <dbReference type="Proteomes" id="UP000314985"/>
    </source>
</evidence>
<dbReference type="AlphaFoldDB" id="A0A4X1VGW5"/>
<evidence type="ECO:0000256" key="5">
    <source>
        <dbReference type="ARBA" id="ARBA00022737"/>
    </source>
</evidence>
<feature type="region of interest" description="Disordered" evidence="12">
    <location>
        <begin position="291"/>
        <end position="310"/>
    </location>
</feature>
<keyword evidence="9" id="KW-0675">Receptor</keyword>
<feature type="domain" description="TNFR-Cys" evidence="15">
    <location>
        <begin position="143"/>
        <end position="183"/>
    </location>
</feature>
<dbReference type="InterPro" id="IPR020465">
    <property type="entry name" value="TNFR_10"/>
</dbReference>
<feature type="domain" description="TNFR-Cys" evidence="15">
    <location>
        <begin position="101"/>
        <end position="142"/>
    </location>
</feature>
<dbReference type="GO" id="GO:0005886">
    <property type="term" value="C:plasma membrane"/>
    <property type="evidence" value="ECO:0007669"/>
    <property type="project" value="UniProtKB-ARBA"/>
</dbReference>
<dbReference type="Proteomes" id="UP000314985">
    <property type="component" value="Chromosome 14"/>
</dbReference>
<feature type="transmembrane region" description="Helical" evidence="13">
    <location>
        <begin position="43"/>
        <end position="61"/>
    </location>
</feature>
<feature type="disulfide bond" evidence="11">
    <location>
        <begin position="121"/>
        <end position="134"/>
    </location>
</feature>
<dbReference type="GO" id="GO:0009986">
    <property type="term" value="C:cell surface"/>
    <property type="evidence" value="ECO:0007669"/>
    <property type="project" value="UniProtKB-ARBA"/>
</dbReference>
<dbReference type="PROSITE" id="PS00652">
    <property type="entry name" value="TNFR_NGFR_1"/>
    <property type="match status" value="1"/>
</dbReference>
<reference evidence="16" key="2">
    <citation type="submission" date="2025-08" db="UniProtKB">
        <authorList>
            <consortium name="Ensembl"/>
        </authorList>
    </citation>
    <scope>IDENTIFICATION</scope>
</reference>
<feature type="domain" description="Death" evidence="14">
    <location>
        <begin position="359"/>
        <end position="428"/>
    </location>
</feature>
<dbReference type="Pfam" id="PF00020">
    <property type="entry name" value="TNFR_c6"/>
    <property type="match status" value="2"/>
</dbReference>
<keyword evidence="6 13" id="KW-1133">Transmembrane helix</keyword>
<dbReference type="CDD" id="cd10580">
    <property type="entry name" value="TNFRSF10"/>
    <property type="match status" value="1"/>
</dbReference>
<comment type="subcellular location">
    <subcellularLocation>
        <location evidence="1">Membrane</location>
        <topology evidence="1">Single-pass type I membrane protein</topology>
    </subcellularLocation>
</comment>
<dbReference type="SMART" id="SM00005">
    <property type="entry name" value="DEATH"/>
    <property type="match status" value="1"/>
</dbReference>
<dbReference type="FunFam" id="2.10.50.10:FF:000004">
    <property type="entry name" value="Tumor necrosis factor receptor superfamily member 6"/>
    <property type="match status" value="1"/>
</dbReference>
<protein>
    <submittedName>
        <fullName evidence="16">Tumor necrosis factor receptor superfamily member 10A-like</fullName>
    </submittedName>
</protein>
<dbReference type="InterPro" id="IPR000488">
    <property type="entry name" value="Death_dom"/>
</dbReference>
<feature type="region of interest" description="Disordered" evidence="12">
    <location>
        <begin position="186"/>
        <end position="218"/>
    </location>
</feature>
<sequence length="446" mass="49094">MRWPGQRAPLNRTGQWGQSAPTTSGAQAGCAPSRQSWLQDPRALIFVVFGVLWLVTAASAMPTRQERVHQQFNVPQGWRRSFWELCPPGYHVSEDGKNCTSCIHGVDFTIYWNVLPSCLPCTTCKSGEEEKTPCTATADTRCECKPGTFREENSPEFCQKCHTRCPDGMVMATPCTPSSDLKCMDQESGTRGSGEAPDLGEPVTTNLQPPTASSPSSGNSELVVGIAVPCSILLLAVVIACLVCKCKVQGYGLDPKCMDKVLFWRSHPSRGPGAQDNKLMCGDSLSTLLTKKEQEDQEQEKPADVTVQSSREAEHLLEPAAAEGSQVRRRLLVPADGGDPTECLKQCFDDFSPIVPYDSWNKLMRKMGLTQNEILQIRNHARNPGDALYEMLETWVCRRGREASVNDLLDALEALGQRYAKQEIEDKLVSSRKFVFKEGEASAAVS</sequence>
<dbReference type="PROSITE" id="PS50017">
    <property type="entry name" value="DEATH_DOMAIN"/>
    <property type="match status" value="1"/>
</dbReference>
<evidence type="ECO:0000256" key="1">
    <source>
        <dbReference type="ARBA" id="ARBA00004479"/>
    </source>
</evidence>
<dbReference type="Pfam" id="PF00531">
    <property type="entry name" value="Death"/>
    <property type="match status" value="1"/>
</dbReference>
<dbReference type="FunFam" id="2.10.50.10:FF:000016">
    <property type="entry name" value="Tumor necrosis factor receptor superfamily member 10B"/>
    <property type="match status" value="1"/>
</dbReference>
<comment type="caution">
    <text evidence="11">Lacks conserved residue(s) required for the propagation of feature annotation.</text>
</comment>
<dbReference type="Gene3D" id="2.10.50.10">
    <property type="entry name" value="Tumor Necrosis Factor Receptor, subunit A, domain 2"/>
    <property type="match status" value="3"/>
</dbReference>
<dbReference type="Ensembl" id="ENSSSCT00070047443.1">
    <property type="protein sequence ID" value="ENSSSCP00070040038.1"/>
    <property type="gene ID" value="ENSSSCG00070023777.1"/>
</dbReference>
<dbReference type="InterPro" id="IPR052491">
    <property type="entry name" value="TNFRSF10"/>
</dbReference>
<keyword evidence="8 11" id="KW-1015">Disulfide bond</keyword>
<dbReference type="SMART" id="SM00208">
    <property type="entry name" value="TNFR"/>
    <property type="match status" value="2"/>
</dbReference>